<feature type="chain" id="PRO_5032295000" evidence="2">
    <location>
        <begin position="25"/>
        <end position="340"/>
    </location>
</feature>
<dbReference type="Proteomes" id="UP000626092">
    <property type="component" value="Unassembled WGS sequence"/>
</dbReference>
<dbReference type="EMBL" id="WJXA01000286">
    <property type="protein sequence ID" value="KAF7113445.1"/>
    <property type="molecule type" value="Genomic_DNA"/>
</dbReference>
<evidence type="ECO:0000256" key="2">
    <source>
        <dbReference type="SAM" id="SignalP"/>
    </source>
</evidence>
<dbReference type="OrthoDB" id="4115at2759"/>
<dbReference type="Pfam" id="PF05542">
    <property type="entry name" value="DUF760"/>
    <property type="match status" value="2"/>
</dbReference>
<dbReference type="PANTHER" id="PTHR33598:SF2">
    <property type="entry name" value="MAR-BINDING FILAMENT-LIKE PROTEIN"/>
    <property type="match status" value="1"/>
</dbReference>
<name>A0A834L2I6_RHOSS</name>
<accession>A0A834L2I6</accession>
<sequence>MTFFSPLWCPLALTLFVFQKSVLLNVIQEIEPLDVSLIQKDVPLMTIDAMKRTISGMLGLLPSDQFQVSIEAVWEPLSKLLVSSMMMGYTLRNAEYRLCLERNLDIYEGGTETLKAEDSKPEGPTMLLDDKRRVELSRKDEKSENIGVEGLGEITPAAQQYIRNLQSRLSSVKKELHEVKRKSAALQMQQFVGEEKNDLLDYLRSLEPEKVSIPVDHSEAGLVAELSEPTCPELKEAIHSIVHGLLATLSPKMHSKAPPSENISTGIGNIGTDEDCIDLVENASLQYQPLISLTRDYLARLLFWCMLLGHYLRGLEYRVELTGLLSLPSNVENSEASERI</sequence>
<reference evidence="3" key="1">
    <citation type="submission" date="2019-11" db="EMBL/GenBank/DDBJ databases">
        <authorList>
            <person name="Liu Y."/>
            <person name="Hou J."/>
            <person name="Li T.-Q."/>
            <person name="Guan C.-H."/>
            <person name="Wu X."/>
            <person name="Wu H.-Z."/>
            <person name="Ling F."/>
            <person name="Zhang R."/>
            <person name="Shi X.-G."/>
            <person name="Ren J.-P."/>
            <person name="Chen E.-F."/>
            <person name="Sun J.-M."/>
        </authorList>
    </citation>
    <scope>NUCLEOTIDE SEQUENCE</scope>
    <source>
        <strain evidence="3">Adult_tree_wgs_1</strain>
        <tissue evidence="3">Leaves</tissue>
    </source>
</reference>
<evidence type="ECO:0000256" key="1">
    <source>
        <dbReference type="SAM" id="Coils"/>
    </source>
</evidence>
<protein>
    <submittedName>
        <fullName evidence="3">Uncharacterized protein</fullName>
    </submittedName>
</protein>
<keyword evidence="1" id="KW-0175">Coiled coil</keyword>
<evidence type="ECO:0000313" key="4">
    <source>
        <dbReference type="Proteomes" id="UP000626092"/>
    </source>
</evidence>
<evidence type="ECO:0000313" key="3">
    <source>
        <dbReference type="EMBL" id="KAF7113445.1"/>
    </source>
</evidence>
<comment type="caution">
    <text evidence="3">The sequence shown here is derived from an EMBL/GenBank/DDBJ whole genome shotgun (WGS) entry which is preliminary data.</text>
</comment>
<proteinExistence type="predicted"/>
<dbReference type="AlphaFoldDB" id="A0A834L2I6"/>
<feature type="coiled-coil region" evidence="1">
    <location>
        <begin position="162"/>
        <end position="189"/>
    </location>
</feature>
<feature type="signal peptide" evidence="2">
    <location>
        <begin position="1"/>
        <end position="24"/>
    </location>
</feature>
<dbReference type="InterPro" id="IPR008479">
    <property type="entry name" value="DUF760"/>
</dbReference>
<organism evidence="3 4">
    <name type="scientific">Rhododendron simsii</name>
    <name type="common">Sims's rhododendron</name>
    <dbReference type="NCBI Taxonomy" id="118357"/>
    <lineage>
        <taxon>Eukaryota</taxon>
        <taxon>Viridiplantae</taxon>
        <taxon>Streptophyta</taxon>
        <taxon>Embryophyta</taxon>
        <taxon>Tracheophyta</taxon>
        <taxon>Spermatophyta</taxon>
        <taxon>Magnoliopsida</taxon>
        <taxon>eudicotyledons</taxon>
        <taxon>Gunneridae</taxon>
        <taxon>Pentapetalae</taxon>
        <taxon>asterids</taxon>
        <taxon>Ericales</taxon>
        <taxon>Ericaceae</taxon>
        <taxon>Ericoideae</taxon>
        <taxon>Rhodoreae</taxon>
        <taxon>Rhododendron</taxon>
    </lineage>
</organism>
<keyword evidence="2" id="KW-0732">Signal</keyword>
<keyword evidence="4" id="KW-1185">Reference proteome</keyword>
<dbReference type="PANTHER" id="PTHR33598">
    <property type="entry name" value="OS02G0833400 PROTEIN"/>
    <property type="match status" value="1"/>
</dbReference>
<gene>
    <name evidence="3" type="ORF">RHSIM_RhsimUnG0127100</name>
</gene>